<dbReference type="GO" id="GO:0018189">
    <property type="term" value="P:pyrroloquinoline quinone biosynthetic process"/>
    <property type="evidence" value="ECO:0007669"/>
    <property type="project" value="UniProtKB-UniRule"/>
</dbReference>
<dbReference type="PANTHER" id="PTHR42663">
    <property type="entry name" value="HYDROLASE C777.06C-RELATED-RELATED"/>
    <property type="match status" value="1"/>
</dbReference>
<dbReference type="PANTHER" id="PTHR42663:SF7">
    <property type="entry name" value="COENZYME PQQ SYNTHESIS PROTEIN B"/>
    <property type="match status" value="1"/>
</dbReference>
<dbReference type="Gene3D" id="3.60.15.10">
    <property type="entry name" value="Ribonuclease Z/Hydroxyacylglutathione hydrolase-like"/>
    <property type="match status" value="1"/>
</dbReference>
<evidence type="ECO:0000256" key="2">
    <source>
        <dbReference type="ARBA" id="ARBA00008481"/>
    </source>
</evidence>
<dbReference type="RefSeq" id="WP_135816940.1">
    <property type="nucleotide sequence ID" value="NZ_SRPG01000044.1"/>
</dbReference>
<dbReference type="OrthoDB" id="9778305at2"/>
<evidence type="ECO:0000259" key="7">
    <source>
        <dbReference type="Pfam" id="PF12706"/>
    </source>
</evidence>
<dbReference type="EMBL" id="SRPG01000044">
    <property type="protein sequence ID" value="TGN62446.1"/>
    <property type="molecule type" value="Genomic_DNA"/>
</dbReference>
<dbReference type="InterPro" id="IPR011842">
    <property type="entry name" value="PQQ_synth_PqqB"/>
</dbReference>
<protein>
    <recommendedName>
        <fullName evidence="3 6">Coenzyme PQQ synthesis protein B</fullName>
    </recommendedName>
    <alternativeName>
        <fullName evidence="6">Pyrroloquinoline quinone biosynthesis protein B</fullName>
    </alternativeName>
</protein>
<dbReference type="AlphaFoldDB" id="A0A4Z1CDI1"/>
<evidence type="ECO:0000256" key="5">
    <source>
        <dbReference type="ARBA" id="ARBA00022905"/>
    </source>
</evidence>
<dbReference type="CDD" id="cd16274">
    <property type="entry name" value="PQQB-like_MBL-fold"/>
    <property type="match status" value="1"/>
</dbReference>
<dbReference type="UniPathway" id="UPA00539"/>
<dbReference type="Pfam" id="PF12706">
    <property type="entry name" value="Lactamase_B_2"/>
    <property type="match status" value="1"/>
</dbReference>
<evidence type="ECO:0000256" key="3">
    <source>
        <dbReference type="ARBA" id="ARBA00015084"/>
    </source>
</evidence>
<evidence type="ECO:0000256" key="6">
    <source>
        <dbReference type="HAMAP-Rule" id="MF_00653"/>
    </source>
</evidence>
<dbReference type="NCBIfam" id="TIGR02108">
    <property type="entry name" value="PQQ_syn_pqqB"/>
    <property type="match status" value="1"/>
</dbReference>
<dbReference type="InterPro" id="IPR001279">
    <property type="entry name" value="Metallo-B-lactamas"/>
</dbReference>
<keyword evidence="5 6" id="KW-0884">PQQ biosynthesis</keyword>
<proteinExistence type="inferred from homology"/>
<dbReference type="SUPFAM" id="SSF56281">
    <property type="entry name" value="Metallo-hydrolase/oxidoreductase"/>
    <property type="match status" value="1"/>
</dbReference>
<evidence type="ECO:0000256" key="1">
    <source>
        <dbReference type="ARBA" id="ARBA00004886"/>
    </source>
</evidence>
<comment type="caution">
    <text evidence="8">The sequence shown here is derived from an EMBL/GenBank/DDBJ whole genome shotgun (WGS) entry which is preliminary data.</text>
</comment>
<sequence length="293" mass="30988">MQIIILGAAAGGGLPQWNCGCDNCNAARAGRIPSLTQSSIAVSADGRDWAVLNASPDIRAQLAATPALHPTGPRDMPLRAVLVTNGDIDHVAGLLTLRESQPFDLYATAAIHDALAANPMMGAVNPDFVPRRTVALDQTVELTPGLTATLFAVPGKVPLYQEGAVVETGLMGETTVGVELRAGDRRALYIPGCADLPDWLRDRIAGADALFFDGTLWQDDEMIRMGLGRKTGRRMGHMAATDTMPALAGTTIGRRIFVHMNNSNPLTDPDSPETAQAVAAGWQVGRDGMEISL</sequence>
<dbReference type="HAMAP" id="MF_00653">
    <property type="entry name" value="PQQ_syn_PqqB"/>
    <property type="match status" value="1"/>
</dbReference>
<comment type="function">
    <text evidence="6">May be involved in the transport of PQQ or its precursor to the periplasm.</text>
</comment>
<evidence type="ECO:0000313" key="9">
    <source>
        <dbReference type="Proteomes" id="UP000297972"/>
    </source>
</evidence>
<organism evidence="8 9">
    <name type="scientific">Paracoccus liaowanqingii</name>
    <dbReference type="NCBI Taxonomy" id="2560053"/>
    <lineage>
        <taxon>Bacteria</taxon>
        <taxon>Pseudomonadati</taxon>
        <taxon>Pseudomonadota</taxon>
        <taxon>Alphaproteobacteria</taxon>
        <taxon>Rhodobacterales</taxon>
        <taxon>Paracoccaceae</taxon>
        <taxon>Paracoccus</taxon>
    </lineage>
</organism>
<reference evidence="8 9" key="1">
    <citation type="submission" date="2019-03" db="EMBL/GenBank/DDBJ databases">
        <authorList>
            <person name="Li J."/>
        </authorList>
    </citation>
    <scope>NUCLEOTIDE SEQUENCE [LARGE SCALE GENOMIC DNA]</scope>
    <source>
        <strain evidence="8 9">3058</strain>
    </source>
</reference>
<gene>
    <name evidence="6 8" type="primary">pqqB</name>
    <name evidence="8" type="ORF">E4L95_06630</name>
</gene>
<comment type="similarity">
    <text evidence="2 6">Belongs to the PqqB family.</text>
</comment>
<dbReference type="InterPro" id="IPR036866">
    <property type="entry name" value="RibonucZ/Hydroxyglut_hydro"/>
</dbReference>
<comment type="pathway">
    <text evidence="1 6">Cofactor biosynthesis; pyrroloquinoline quinone biosynthesis.</text>
</comment>
<accession>A0A4Z1CDI1</accession>
<keyword evidence="4 6" id="KW-0813">Transport</keyword>
<evidence type="ECO:0000256" key="4">
    <source>
        <dbReference type="ARBA" id="ARBA00022448"/>
    </source>
</evidence>
<dbReference type="Proteomes" id="UP000297972">
    <property type="component" value="Unassembled WGS sequence"/>
</dbReference>
<evidence type="ECO:0000313" key="8">
    <source>
        <dbReference type="EMBL" id="TGN62446.1"/>
    </source>
</evidence>
<feature type="domain" description="Metallo-beta-lactamase" evidence="7">
    <location>
        <begin position="49"/>
        <end position="260"/>
    </location>
</feature>
<name>A0A4Z1CDI1_9RHOB</name>
<keyword evidence="9" id="KW-1185">Reference proteome</keyword>